<dbReference type="InterPro" id="IPR013517">
    <property type="entry name" value="FG-GAP"/>
</dbReference>
<dbReference type="PROSITE" id="PS50835">
    <property type="entry name" value="IG_LIKE"/>
    <property type="match status" value="1"/>
</dbReference>
<reference evidence="6 7" key="1">
    <citation type="journal article" date="2007" name="Int. J. Syst. Evol. Microbiol.">
        <title>Description of Pelomonas aquatica sp. nov. and Pelomonas puraquae sp. nov., isolated from industrial and haemodialysis water.</title>
        <authorList>
            <person name="Gomila M."/>
            <person name="Bowien B."/>
            <person name="Falsen E."/>
            <person name="Moore E.R."/>
            <person name="Lalucat J."/>
        </authorList>
    </citation>
    <scope>NUCLEOTIDE SEQUENCE [LARGE SCALE GENOMIC DNA]</scope>
    <source>
        <strain evidence="6 7">CCUG 52769</strain>
    </source>
</reference>
<dbReference type="Gene3D" id="2.40.128.340">
    <property type="match status" value="2"/>
</dbReference>
<organism evidence="6 7">
    <name type="scientific">Roseateles puraquae</name>
    <dbReference type="NCBI Taxonomy" id="431059"/>
    <lineage>
        <taxon>Bacteria</taxon>
        <taxon>Pseudomonadati</taxon>
        <taxon>Pseudomonadota</taxon>
        <taxon>Betaproteobacteria</taxon>
        <taxon>Burkholderiales</taxon>
        <taxon>Sphaerotilaceae</taxon>
        <taxon>Roseateles</taxon>
    </lineage>
</organism>
<evidence type="ECO:0000256" key="4">
    <source>
        <dbReference type="ARBA" id="ARBA00023026"/>
    </source>
</evidence>
<dbReference type="SUPFAM" id="SSF69318">
    <property type="entry name" value="Integrin alpha N-terminal domain"/>
    <property type="match status" value="2"/>
</dbReference>
<protein>
    <recommendedName>
        <fullName evidence="5">Ig-like domain-containing protein</fullName>
    </recommendedName>
</protein>
<sequence length="2145" mass="213900">MREAEGVEMPKRCLVRFVRHGLVCSAALLSGFVFWPSAIAQVAVGDGGTPSYSQAIAVPPGVGGMAPKLSLLYAGGGVNGPVGHGWSVQGLSVITRCGATLAQDGKTVGVAYVASDKLCLDGQRLIQTDESGNAAPSGGNNAVGVPVTTQLNDAQGLGANVYREFRTEKDMYARIRAYGNANGDSTGASGPAYFKVWTKAGQIYEYGDASGSPSATSALIAPPGKAPMAWAVARISDTLGNAVDFKYEQRDVRWGSGPTSGLPTFGHEWNIQEIQYSGNKVVFNYDLDAQGNDARTDKSEAYQQGRKNVSLRRLKSITTYVNSPATTLGANGGTPVRTTQLTYDYGPVTGRSRVVKIQDCAGGPTSTRCLPATNLAYTAGTSDGYQSSGGFAAGGLATQDLLGDGTYGVLTGDFDGDGKTDILYWSDTPSNNKLYLSNGDGSFWTPSSFNIKTVNLFKSDGCYYTIAADFNGDGITDLLRVMRATSTSNTNVSCGTPLTHYLYLGKHDGSFTSINLPSGIDFTQTTAKKTRQFNCLSPASTTYNPNCTEPGDIYLGTDQTPGANFHLIDVNGDGYLDIVTTQLPGYSRTMTIPSEATQCASIICTRVYLGSASGVFTEWTTTNLAHHSVYGAPSRGFYEYFRKPYVLDVNGDGLADLLVGTGLWTSQGNGDFIAPSADATQAGCATAIDFNGDGRGDCLYGLAVPSAQTLFVGDGTLNPSATASFNLTGPGQELLITNSDFPFSQTAGTIIADFNGDGRQDILRWKDDPAQNALYLSNGDGSFTTVANFSLAGVQLQNSNGTATVLLGDFTGRGSMEMLRLQTVGGTATNRLYVKGDPAPPDLLVSVTGPSGLKSKLYYVPLSNSTVARAVPDSLASDSSFGLRYLSDLDKPAFALSDASDLSLPMYVVATQVDDTGVGSSTVTTEMSYRGLKADRRGRGMLGFREVLRQRSGADGTPLTVDTTYVQTYPYTGVAATTSTYRSKLNATSASTLLSSTSNTYCDQGNTAAASASVNCPLTSKIARPYLYQSTEGGQDLAGVTLPTVVTQNVFNGTGDPATISVTTTGTTAGVAQTFTKSVSNTYYTDNTSCSNYQTCYWILGRLNQATVTNTVPNSLASIPSSAGTGTFATATSGSGPAVSSPLNLVLSNCSSTTPTLSPASASYQCQLGNSGTTNASNLTYATSSAALVVNGPASCAANTTNCGTVTMRTSAVAGAYTGYFTVSSAGATTTSTTVPLTVTAPNGLGVSAASFSPATVVAGTSSNFNWSTTNATSASVSCAGTGVTVTGTATGTAGNITVGTTVATTAASCTVIATGASGAMVSGSADLAITPAGSVGVTSASFSPTSVNAGSSSSFSWATANAASATVSCSGAGATATGSGTSGTITVSTTSAGTATCTVSAVGSGGATAIGSADLTVAASGVPTIGTSTFSPASVAVGGTSTFTWSVSNATSSSASCSGAVSGSGTGTATGGSLTLTAGATIGQGSCTVTAVGTGGNATGSFNIDVVRAPTVSGLIFSPAVSTATGSVPNFAWNTSNATSAKVVCTGVLSYNDSVALNGSLNLPVSGPGTGTCTVTASNGGVQASASATHTAYAESSVTSASFNPTSVTLGGSSTFSWATSNASSASVSCSGAGVTNTSSSLSGNITVTPSSAGTTTCTVTSSNAAGATSTGSASLSASVPVPTLTTSRNQQYVTAGVPQQGIFSWNAGGGATSVTASCTGTGNQSSTYTGTSLVNGMYVAGSTAGATLTCTATASNAQGGTVSSSQTFDIVAAPTVPSASWSPSTITIGGQSTLSWSSTNAVSMGISCSGVNGSWSPPVGVNAPSGSSTFTPSGTGVQACNLTATNAAGSQATGSASLTVAAAPTVNTAVFSPAVSTATGSVPNFSWTTSNATSASVVCTGVLSYNATVPVNGALNLPVSGPGTGTCTVTAYGAGGAQATRSATHTAYAAPSVTSASFSPTTVAVGGSSTFTWTTANASSATVSCSGAGATATGSSTSGSITVGTSSAGTATCTVTSSNAAGATASQSASLTVSAVVIQRFTASGPSGSTWTFTNPNASAQVVTSLGLSFGAIGNPMGAVITGGTCAVNGSVAAGGNCTVIVSAPTPDCTDNNYSVAPVLSMSAGSTTGSSLNRYAPANGICR</sequence>
<evidence type="ECO:0000256" key="3">
    <source>
        <dbReference type="ARBA" id="ARBA00022729"/>
    </source>
</evidence>
<dbReference type="OrthoDB" id="5481797at2"/>
<dbReference type="RefSeq" id="WP_088483067.1">
    <property type="nucleotide sequence ID" value="NZ_NISI01000003.1"/>
</dbReference>
<evidence type="ECO:0000259" key="5">
    <source>
        <dbReference type="PROSITE" id="PS50835"/>
    </source>
</evidence>
<dbReference type="GO" id="GO:0005576">
    <property type="term" value="C:extracellular region"/>
    <property type="evidence" value="ECO:0007669"/>
    <property type="project" value="UniProtKB-SubCell"/>
</dbReference>
<gene>
    <name evidence="6" type="ORF">CDO81_09995</name>
</gene>
<keyword evidence="4" id="KW-0843">Virulence</keyword>
<keyword evidence="7" id="KW-1185">Reference proteome</keyword>
<keyword evidence="2" id="KW-0964">Secreted</keyword>
<name>A0A254NCE1_9BURK</name>
<dbReference type="InterPro" id="IPR007110">
    <property type="entry name" value="Ig-like_dom"/>
</dbReference>
<dbReference type="Pfam" id="PF03534">
    <property type="entry name" value="SpvB"/>
    <property type="match status" value="1"/>
</dbReference>
<dbReference type="Pfam" id="PF13517">
    <property type="entry name" value="FG-GAP_3"/>
    <property type="match status" value="3"/>
</dbReference>
<proteinExistence type="predicted"/>
<dbReference type="Gene3D" id="2.130.10.130">
    <property type="entry name" value="Integrin alpha, N-terminal"/>
    <property type="match status" value="1"/>
</dbReference>
<comment type="subcellular location">
    <subcellularLocation>
        <location evidence="1">Secreted</location>
    </subcellularLocation>
</comment>
<dbReference type="InterPro" id="IPR003284">
    <property type="entry name" value="Sal_SpvB"/>
</dbReference>
<evidence type="ECO:0000313" key="6">
    <source>
        <dbReference type="EMBL" id="OWR04047.1"/>
    </source>
</evidence>
<feature type="domain" description="Ig-like" evidence="5">
    <location>
        <begin position="1520"/>
        <end position="1676"/>
    </location>
</feature>
<accession>A0A254NCE1</accession>
<keyword evidence="3" id="KW-0732">Signal</keyword>
<dbReference type="GO" id="GO:0005737">
    <property type="term" value="C:cytoplasm"/>
    <property type="evidence" value="ECO:0007669"/>
    <property type="project" value="InterPro"/>
</dbReference>
<dbReference type="EMBL" id="NISI01000003">
    <property type="protein sequence ID" value="OWR04047.1"/>
    <property type="molecule type" value="Genomic_DNA"/>
</dbReference>
<evidence type="ECO:0000256" key="2">
    <source>
        <dbReference type="ARBA" id="ARBA00022525"/>
    </source>
</evidence>
<dbReference type="InterPro" id="IPR028994">
    <property type="entry name" value="Integrin_alpha_N"/>
</dbReference>
<dbReference type="Proteomes" id="UP000197446">
    <property type="component" value="Unassembled WGS sequence"/>
</dbReference>
<comment type="caution">
    <text evidence="6">The sequence shown here is derived from an EMBL/GenBank/DDBJ whole genome shotgun (WGS) entry which is preliminary data.</text>
</comment>
<evidence type="ECO:0000256" key="1">
    <source>
        <dbReference type="ARBA" id="ARBA00004613"/>
    </source>
</evidence>
<dbReference type="PANTHER" id="PTHR44103:SF1">
    <property type="entry name" value="PROPROTEIN CONVERTASE P"/>
    <property type="match status" value="1"/>
</dbReference>
<dbReference type="PANTHER" id="PTHR44103">
    <property type="entry name" value="PROPROTEIN CONVERTASE P"/>
    <property type="match status" value="1"/>
</dbReference>
<evidence type="ECO:0000313" key="7">
    <source>
        <dbReference type="Proteomes" id="UP000197446"/>
    </source>
</evidence>